<name>A0A937EI34_9ACTN</name>
<dbReference type="Gene3D" id="3.30.70.3290">
    <property type="match status" value="1"/>
</dbReference>
<dbReference type="Pfam" id="PF08990">
    <property type="entry name" value="Docking"/>
    <property type="match status" value="1"/>
</dbReference>
<dbReference type="GO" id="GO:0004312">
    <property type="term" value="F:fatty acid synthase activity"/>
    <property type="evidence" value="ECO:0007669"/>
    <property type="project" value="TreeGrafter"/>
</dbReference>
<dbReference type="InterPro" id="IPR014043">
    <property type="entry name" value="Acyl_transferase_dom"/>
</dbReference>
<dbReference type="GO" id="GO:0031177">
    <property type="term" value="F:phosphopantetheine binding"/>
    <property type="evidence" value="ECO:0007669"/>
    <property type="project" value="InterPro"/>
</dbReference>
<dbReference type="SUPFAM" id="SSF53474">
    <property type="entry name" value="alpha/beta-Hydrolases"/>
    <property type="match status" value="1"/>
</dbReference>
<dbReference type="SMART" id="SM01294">
    <property type="entry name" value="PKS_PP_betabranch"/>
    <property type="match status" value="1"/>
</dbReference>
<dbReference type="Pfam" id="PF00109">
    <property type="entry name" value="ketoacyl-synt"/>
    <property type="match status" value="1"/>
</dbReference>
<evidence type="ECO:0000256" key="1">
    <source>
        <dbReference type="ARBA" id="ARBA00001957"/>
    </source>
</evidence>
<dbReference type="Gene3D" id="3.40.50.1820">
    <property type="entry name" value="alpha/beta hydrolase"/>
    <property type="match status" value="1"/>
</dbReference>
<gene>
    <name evidence="10" type="ORF">JK359_10930</name>
</gene>
<dbReference type="SUPFAM" id="SSF55048">
    <property type="entry name" value="Probable ACP-binding domain of malonyl-CoA ACP transacylase"/>
    <property type="match status" value="1"/>
</dbReference>
<dbReference type="InterPro" id="IPR014031">
    <property type="entry name" value="Ketoacyl_synth_C"/>
</dbReference>
<dbReference type="PANTHER" id="PTHR43775:SF51">
    <property type="entry name" value="INACTIVE PHENOLPHTHIOCEROL SYNTHESIS POLYKETIDE SYNTHASE TYPE I PKS1-RELATED"/>
    <property type="match status" value="1"/>
</dbReference>
<evidence type="ECO:0000256" key="2">
    <source>
        <dbReference type="ARBA" id="ARBA00022450"/>
    </source>
</evidence>
<dbReference type="Pfam" id="PF00698">
    <property type="entry name" value="Acyl_transf_1"/>
    <property type="match status" value="1"/>
</dbReference>
<protein>
    <submittedName>
        <fullName evidence="10">Acyltransferase domain-containing protein</fullName>
    </submittedName>
</protein>
<dbReference type="InterPro" id="IPR001031">
    <property type="entry name" value="Thioesterase"/>
</dbReference>
<dbReference type="Proteomes" id="UP000661858">
    <property type="component" value="Unassembled WGS sequence"/>
</dbReference>
<dbReference type="InterPro" id="IPR001227">
    <property type="entry name" value="Ac_transferase_dom_sf"/>
</dbReference>
<dbReference type="InterPro" id="IPR020802">
    <property type="entry name" value="TesA-like"/>
</dbReference>
<dbReference type="RefSeq" id="WP_201834396.1">
    <property type="nucleotide sequence ID" value="NZ_JAERRK010000004.1"/>
</dbReference>
<keyword evidence="6" id="KW-0511">Multifunctional enzyme</keyword>
<keyword evidence="7 10" id="KW-0012">Acyltransferase</keyword>
<keyword evidence="4" id="KW-0808">Transferase</keyword>
<dbReference type="Pfam" id="PF16197">
    <property type="entry name" value="KAsynt_C_assoc"/>
    <property type="match status" value="1"/>
</dbReference>
<keyword evidence="11" id="KW-1185">Reference proteome</keyword>
<dbReference type="Pfam" id="PF00975">
    <property type="entry name" value="Thioesterase"/>
    <property type="match status" value="1"/>
</dbReference>
<dbReference type="SMART" id="SM00827">
    <property type="entry name" value="PKS_AT"/>
    <property type="match status" value="1"/>
</dbReference>
<dbReference type="InterPro" id="IPR006162">
    <property type="entry name" value="Ppantetheine_attach_site"/>
</dbReference>
<sequence length="1406" mass="146405">MAEAEKPDTRMVEALRASLKEIERLRERNRELTAAAREPVAIVGMACRYPGGVRSPEDLWRLVADGREGITPFPDDRGWDPGLYDPVPGVPGRSYTREGGFLHDAGDFDAAFFGIAPNEALVMDPQQRLLLEGSWEALEHAGIDPVTLRGSRTGVFAGVMYHDYFGSFGSGSIVSGRVAYTLGLEGPTLTVDTACSSSLVTLHLAAQALRQGECTLALAGGVTVMASPGTYVEFSRQGALSADGRCRSFADDASGTGFSEGLGVLVLERLSDARRNGHEVLAVVRGSAVNQDGASNGLTAPNGPSQQRVIRQALAAARLSAADVDVVEAHGTGTTLGDPIEAQALLATYGQDRPAGVPLWLGSVKSNIGHTQAAAGVAGVIKMVLAMRHGVLPRTLHVDQPSTKVDWDAGDVRLLTEQRQWPRTDRPRRAGISSFGISGTNAHTVIEEPDLEDRTDPEPDPEPDAPAVVWPLSARSAAALPAQAERLHAFLEQRPGLHPAAVARALGTRRTAFAHRAAVTGADRGRLLNGLRSLAAGAPAPTVATGRARTGTRTAFLFSGQGAQRLGMGLELRAHYPVFADAFDAVDARLGLDLAGLLAGSDADAVHRTQYAQTALFAFEVALFRLLESLGVRPDLLAGHSVGELAAAHVAGVVDLDDACTLVAARGRLMQALPEGGAMVAVQATEDEVRPLLGPRVGLAAVNGPDSVVLSGDEKAVLAAAGGFARTKRLAVSHAFHSPLMDGMLDEFRAVAEKLTYHRPGVPVVSALTGRPAGPEELCDPGYWVRHVRETVRFADAVAALTAAGAGRFVELGPDAVLTGLARECAEADGTVFVALGRRHGSEPAALVSGLARLHTDGLTPDWAALFPGTARADLPTYAFRHERYWLDSEVALTAAPLEDAARTAAPLTDAARTAAPLTDAARTAAPLTDAARTAAPLTDAARTAAPLTDAARTAGSLADVARTAGSLADVARTAGSLADVARTAGSLADVARSAGPAPGAAARSVAPLRQRLAGIPAAEQEALLTETVRALAAAVLGHAGPEAVEPDAVFLEIGMDSVSAAELRNALGDTLGFTLPAGSVFDHRTPAALAAALRGHLAAGGPEPDDGAGDLESVSGLVRRAAAGGRMPQAIELLRTVAEILPGFDSLTELGAVADPVRLAVADPVRLAVADPVRPAGGDDGGDDGTRLVCLPSPMALGGAHQYARFARHFQGRRDVLVPTVPGFAPGEALPRSVDAVVEVVVEGIRRACPGERPYVLVGYSSGGQFAHAAAEFMERAGRPASGVVLLDTYLPGDDGKDELWRQMFDGMLDRESSLGGFGTARLAAMSRYSDLIQHCMPGDLAAPVLFVRPEESFATGTGTDDWRATWPAAHRPADVPGTHFTILEDFADATAAAVEKWLTSTVTG</sequence>
<keyword evidence="2" id="KW-0596">Phosphopantetheine</keyword>
<dbReference type="InterPro" id="IPR032821">
    <property type="entry name" value="PKS_assoc"/>
</dbReference>
<dbReference type="GO" id="GO:0033068">
    <property type="term" value="P:macrolide biosynthetic process"/>
    <property type="evidence" value="ECO:0007669"/>
    <property type="project" value="UniProtKB-ARBA"/>
</dbReference>
<comment type="cofactor">
    <cofactor evidence="1">
        <name>pantetheine 4'-phosphate</name>
        <dbReference type="ChEBI" id="CHEBI:47942"/>
    </cofactor>
</comment>
<dbReference type="InterPro" id="IPR016036">
    <property type="entry name" value="Malonyl_transacylase_ACP-bd"/>
</dbReference>
<dbReference type="InterPro" id="IPR020806">
    <property type="entry name" value="PKS_PP-bd"/>
</dbReference>
<dbReference type="InterPro" id="IPR009081">
    <property type="entry name" value="PP-bd_ACP"/>
</dbReference>
<evidence type="ECO:0000256" key="7">
    <source>
        <dbReference type="ARBA" id="ARBA00023315"/>
    </source>
</evidence>
<dbReference type="PROSITE" id="PS52004">
    <property type="entry name" value="KS3_2"/>
    <property type="match status" value="1"/>
</dbReference>
<evidence type="ECO:0000256" key="6">
    <source>
        <dbReference type="ARBA" id="ARBA00023268"/>
    </source>
</evidence>
<dbReference type="SMART" id="SM00825">
    <property type="entry name" value="PKS_KS"/>
    <property type="match status" value="1"/>
</dbReference>
<dbReference type="SUPFAM" id="SSF52151">
    <property type="entry name" value="FabD/lysophospholipase-like"/>
    <property type="match status" value="1"/>
</dbReference>
<dbReference type="PROSITE" id="PS00012">
    <property type="entry name" value="PHOSPHOPANTETHEINE"/>
    <property type="match status" value="1"/>
</dbReference>
<dbReference type="InterPro" id="IPR036736">
    <property type="entry name" value="ACP-like_sf"/>
</dbReference>
<dbReference type="InterPro" id="IPR050091">
    <property type="entry name" value="PKS_NRPS_Biosynth_Enz"/>
</dbReference>
<dbReference type="FunFam" id="3.40.47.10:FF:000019">
    <property type="entry name" value="Polyketide synthase type I"/>
    <property type="match status" value="1"/>
</dbReference>
<feature type="domain" description="Ketosynthase family 3 (KS3)" evidence="9">
    <location>
        <begin position="37"/>
        <end position="448"/>
    </location>
</feature>
<dbReference type="Pfam" id="PF02801">
    <property type="entry name" value="Ketoacyl-synt_C"/>
    <property type="match status" value="1"/>
</dbReference>
<dbReference type="InterPro" id="IPR020841">
    <property type="entry name" value="PKS_Beta-ketoAc_synthase_dom"/>
</dbReference>
<dbReference type="Pfam" id="PF00550">
    <property type="entry name" value="PP-binding"/>
    <property type="match status" value="1"/>
</dbReference>
<dbReference type="InterPro" id="IPR029058">
    <property type="entry name" value="AB_hydrolase_fold"/>
</dbReference>
<proteinExistence type="predicted"/>
<accession>A0A937EI34</accession>
<dbReference type="SUPFAM" id="SSF53901">
    <property type="entry name" value="Thiolase-like"/>
    <property type="match status" value="1"/>
</dbReference>
<dbReference type="Gene3D" id="1.10.1200.10">
    <property type="entry name" value="ACP-like"/>
    <property type="match status" value="1"/>
</dbReference>
<reference evidence="10" key="1">
    <citation type="submission" date="2021-01" db="EMBL/GenBank/DDBJ databases">
        <title>WGS of actinomycetes isolated from Thailand.</title>
        <authorList>
            <person name="Thawai C."/>
        </authorList>
    </citation>
    <scope>NUCLEOTIDE SEQUENCE</scope>
    <source>
        <strain evidence="10">RCU-197</strain>
    </source>
</reference>
<dbReference type="SMART" id="SM00823">
    <property type="entry name" value="PKS_PP"/>
    <property type="match status" value="1"/>
</dbReference>
<dbReference type="SMART" id="SM00824">
    <property type="entry name" value="PKS_TE"/>
    <property type="match status" value="1"/>
</dbReference>
<dbReference type="InterPro" id="IPR015083">
    <property type="entry name" value="NorB/c/GfsB-D-like_docking"/>
</dbReference>
<organism evidence="10 11">
    <name type="scientific">Streptomyces actinomycinicus</name>
    <dbReference type="NCBI Taxonomy" id="1695166"/>
    <lineage>
        <taxon>Bacteria</taxon>
        <taxon>Bacillati</taxon>
        <taxon>Actinomycetota</taxon>
        <taxon>Actinomycetes</taxon>
        <taxon>Kitasatosporales</taxon>
        <taxon>Streptomycetaceae</taxon>
        <taxon>Streptomyces</taxon>
    </lineage>
</organism>
<evidence type="ECO:0000256" key="3">
    <source>
        <dbReference type="ARBA" id="ARBA00022553"/>
    </source>
</evidence>
<evidence type="ECO:0000256" key="4">
    <source>
        <dbReference type="ARBA" id="ARBA00022679"/>
    </source>
</evidence>
<dbReference type="PROSITE" id="PS50075">
    <property type="entry name" value="CARRIER"/>
    <property type="match status" value="1"/>
</dbReference>
<dbReference type="InterPro" id="IPR016035">
    <property type="entry name" value="Acyl_Trfase/lysoPLipase"/>
</dbReference>
<dbReference type="CDD" id="cd00833">
    <property type="entry name" value="PKS"/>
    <property type="match status" value="1"/>
</dbReference>
<comment type="caution">
    <text evidence="10">The sequence shown here is derived from an EMBL/GenBank/DDBJ whole genome shotgun (WGS) entry which is preliminary data.</text>
</comment>
<dbReference type="InterPro" id="IPR014030">
    <property type="entry name" value="Ketoacyl_synth_N"/>
</dbReference>
<dbReference type="Gene3D" id="3.40.366.10">
    <property type="entry name" value="Malonyl-Coenzyme A Acyl Carrier Protein, domain 2"/>
    <property type="match status" value="1"/>
</dbReference>
<evidence type="ECO:0000313" key="10">
    <source>
        <dbReference type="EMBL" id="MBL1082490.1"/>
    </source>
</evidence>
<evidence type="ECO:0000313" key="11">
    <source>
        <dbReference type="Proteomes" id="UP000661858"/>
    </source>
</evidence>
<dbReference type="PROSITE" id="PS00606">
    <property type="entry name" value="KS3_1"/>
    <property type="match status" value="1"/>
</dbReference>
<keyword evidence="5" id="KW-0045">Antibiotic biosynthesis</keyword>
<feature type="domain" description="Carrier" evidence="8">
    <location>
        <begin position="1023"/>
        <end position="1098"/>
    </location>
</feature>
<dbReference type="PANTHER" id="PTHR43775">
    <property type="entry name" value="FATTY ACID SYNTHASE"/>
    <property type="match status" value="1"/>
</dbReference>
<dbReference type="GO" id="GO:0004315">
    <property type="term" value="F:3-oxoacyl-[acyl-carrier-protein] synthase activity"/>
    <property type="evidence" value="ECO:0007669"/>
    <property type="project" value="InterPro"/>
</dbReference>
<keyword evidence="3" id="KW-0597">Phosphoprotein</keyword>
<evidence type="ECO:0000256" key="5">
    <source>
        <dbReference type="ARBA" id="ARBA00023194"/>
    </source>
</evidence>
<dbReference type="InterPro" id="IPR018201">
    <property type="entry name" value="Ketoacyl_synth_AS"/>
</dbReference>
<evidence type="ECO:0000259" key="9">
    <source>
        <dbReference type="PROSITE" id="PS52004"/>
    </source>
</evidence>
<dbReference type="InterPro" id="IPR016039">
    <property type="entry name" value="Thiolase-like"/>
</dbReference>
<dbReference type="EMBL" id="JAERRK010000004">
    <property type="protein sequence ID" value="MBL1082490.1"/>
    <property type="molecule type" value="Genomic_DNA"/>
</dbReference>
<evidence type="ECO:0000259" key="8">
    <source>
        <dbReference type="PROSITE" id="PS50075"/>
    </source>
</evidence>
<dbReference type="Gene3D" id="3.40.47.10">
    <property type="match status" value="1"/>
</dbReference>
<dbReference type="GO" id="GO:0006633">
    <property type="term" value="P:fatty acid biosynthetic process"/>
    <property type="evidence" value="ECO:0007669"/>
    <property type="project" value="InterPro"/>
</dbReference>